<sequence length="40" mass="4438">FGLRRGVSLSCGLGEFDPMFSELPQQVVSDIWIDVSLELP</sequence>
<keyword evidence="2" id="KW-1185">Reference proteome</keyword>
<dbReference type="Proteomes" id="UP000265520">
    <property type="component" value="Unassembled WGS sequence"/>
</dbReference>
<proteinExistence type="predicted"/>
<name>A0A392SE37_9FABA</name>
<evidence type="ECO:0000313" key="2">
    <source>
        <dbReference type="Proteomes" id="UP000265520"/>
    </source>
</evidence>
<dbReference type="EMBL" id="LXQA010361308">
    <property type="protein sequence ID" value="MCI46702.1"/>
    <property type="molecule type" value="Genomic_DNA"/>
</dbReference>
<comment type="caution">
    <text evidence="1">The sequence shown here is derived from an EMBL/GenBank/DDBJ whole genome shotgun (WGS) entry which is preliminary data.</text>
</comment>
<reference evidence="1 2" key="1">
    <citation type="journal article" date="2018" name="Front. Plant Sci.">
        <title>Red Clover (Trifolium pratense) and Zigzag Clover (T. medium) - A Picture of Genomic Similarities and Differences.</title>
        <authorList>
            <person name="Dluhosova J."/>
            <person name="Istvanek J."/>
            <person name="Nedelnik J."/>
            <person name="Repkova J."/>
        </authorList>
    </citation>
    <scope>NUCLEOTIDE SEQUENCE [LARGE SCALE GENOMIC DNA]</scope>
    <source>
        <strain evidence="2">cv. 10/8</strain>
        <tissue evidence="1">Leaf</tissue>
    </source>
</reference>
<dbReference type="AlphaFoldDB" id="A0A392SE37"/>
<organism evidence="1 2">
    <name type="scientific">Trifolium medium</name>
    <dbReference type="NCBI Taxonomy" id="97028"/>
    <lineage>
        <taxon>Eukaryota</taxon>
        <taxon>Viridiplantae</taxon>
        <taxon>Streptophyta</taxon>
        <taxon>Embryophyta</taxon>
        <taxon>Tracheophyta</taxon>
        <taxon>Spermatophyta</taxon>
        <taxon>Magnoliopsida</taxon>
        <taxon>eudicotyledons</taxon>
        <taxon>Gunneridae</taxon>
        <taxon>Pentapetalae</taxon>
        <taxon>rosids</taxon>
        <taxon>fabids</taxon>
        <taxon>Fabales</taxon>
        <taxon>Fabaceae</taxon>
        <taxon>Papilionoideae</taxon>
        <taxon>50 kb inversion clade</taxon>
        <taxon>NPAAA clade</taxon>
        <taxon>Hologalegina</taxon>
        <taxon>IRL clade</taxon>
        <taxon>Trifolieae</taxon>
        <taxon>Trifolium</taxon>
    </lineage>
</organism>
<protein>
    <submittedName>
        <fullName evidence="1">Uncharacterized protein</fullName>
    </submittedName>
</protein>
<accession>A0A392SE37</accession>
<feature type="non-terminal residue" evidence="1">
    <location>
        <position position="1"/>
    </location>
</feature>
<evidence type="ECO:0000313" key="1">
    <source>
        <dbReference type="EMBL" id="MCI46702.1"/>
    </source>
</evidence>